<evidence type="ECO:0000256" key="1">
    <source>
        <dbReference type="SAM" id="MobiDB-lite"/>
    </source>
</evidence>
<keyword evidence="3" id="KW-1185">Reference proteome</keyword>
<proteinExistence type="predicted"/>
<sequence>MEGTRKSGFPQKQKTDFRGGPCLKQTTRKKRRDGDAHQQRTTEDQDTAKEKNVTTKGNEAPRHLLTTTSLEGRGSGRAPERPAILSSDQRERRYPRGTAWDNPEGEDGGNPEIWVPSETKDGLQRRPVSEADDAEEEERRRRTPTTDNRRPRHREGEECHDKGQ</sequence>
<dbReference type="Proteomes" id="UP001066276">
    <property type="component" value="Chromosome 6"/>
</dbReference>
<gene>
    <name evidence="2" type="ORF">NDU88_004927</name>
</gene>
<comment type="caution">
    <text evidence="2">The sequence shown here is derived from an EMBL/GenBank/DDBJ whole genome shotgun (WGS) entry which is preliminary data.</text>
</comment>
<dbReference type="EMBL" id="JANPWB010000010">
    <property type="protein sequence ID" value="KAJ1138546.1"/>
    <property type="molecule type" value="Genomic_DNA"/>
</dbReference>
<feature type="compositionally biased region" description="Basic and acidic residues" evidence="1">
    <location>
        <begin position="32"/>
        <end position="53"/>
    </location>
</feature>
<name>A0AAV7QDB1_PLEWA</name>
<feature type="compositionally biased region" description="Basic and acidic residues" evidence="1">
    <location>
        <begin position="154"/>
        <end position="164"/>
    </location>
</feature>
<organism evidence="2 3">
    <name type="scientific">Pleurodeles waltl</name>
    <name type="common">Iberian ribbed newt</name>
    <dbReference type="NCBI Taxonomy" id="8319"/>
    <lineage>
        <taxon>Eukaryota</taxon>
        <taxon>Metazoa</taxon>
        <taxon>Chordata</taxon>
        <taxon>Craniata</taxon>
        <taxon>Vertebrata</taxon>
        <taxon>Euteleostomi</taxon>
        <taxon>Amphibia</taxon>
        <taxon>Batrachia</taxon>
        <taxon>Caudata</taxon>
        <taxon>Salamandroidea</taxon>
        <taxon>Salamandridae</taxon>
        <taxon>Pleurodelinae</taxon>
        <taxon>Pleurodeles</taxon>
    </lineage>
</organism>
<accession>A0AAV7QDB1</accession>
<protein>
    <submittedName>
        <fullName evidence="2">Uncharacterized protein</fullName>
    </submittedName>
</protein>
<feature type="region of interest" description="Disordered" evidence="1">
    <location>
        <begin position="1"/>
        <end position="164"/>
    </location>
</feature>
<evidence type="ECO:0000313" key="2">
    <source>
        <dbReference type="EMBL" id="KAJ1138546.1"/>
    </source>
</evidence>
<feature type="compositionally biased region" description="Basic and acidic residues" evidence="1">
    <location>
        <begin position="118"/>
        <end position="129"/>
    </location>
</feature>
<evidence type="ECO:0000313" key="3">
    <source>
        <dbReference type="Proteomes" id="UP001066276"/>
    </source>
</evidence>
<dbReference type="AlphaFoldDB" id="A0AAV7QDB1"/>
<reference evidence="2" key="1">
    <citation type="journal article" date="2022" name="bioRxiv">
        <title>Sequencing and chromosome-scale assembly of the giantPleurodeles waltlgenome.</title>
        <authorList>
            <person name="Brown T."/>
            <person name="Elewa A."/>
            <person name="Iarovenko S."/>
            <person name="Subramanian E."/>
            <person name="Araus A.J."/>
            <person name="Petzold A."/>
            <person name="Susuki M."/>
            <person name="Suzuki K.-i.T."/>
            <person name="Hayashi T."/>
            <person name="Toyoda A."/>
            <person name="Oliveira C."/>
            <person name="Osipova E."/>
            <person name="Leigh N.D."/>
            <person name="Simon A."/>
            <person name="Yun M.H."/>
        </authorList>
    </citation>
    <scope>NUCLEOTIDE SEQUENCE</scope>
    <source>
        <strain evidence="2">20211129_DDA</strain>
        <tissue evidence="2">Liver</tissue>
    </source>
</reference>